<sequence>MKKTILIIYISLLFADYGGGYAGSGFRYGSNAREFSLAGALVADKTPGFYVFSNPALLQYARTSQLGLSLQSMSLDRSIQTFSYVKNLPPSAGVGIALFRYSTANIMGRDNMNRETEKYSVSETEGIMSFGVAFGRKLAVGLNIKITFPSMAPEMMDNNGGHQNVNGIFLDFGIIYKYNRNLILGGKIDNISGSYNWEILNPCNLDKEEREFQDYPPQTIKLGIAYNRYKSISIYFQEDIVSIPGNNINYRSRLGVEYRLTNNVKLRGGLVQALGSVTSDEKINDINLKPSFGAGIPIKAWKKQSLQMDYAL</sequence>
<reference evidence="1" key="1">
    <citation type="submission" date="2018-05" db="EMBL/GenBank/DDBJ databases">
        <authorList>
            <person name="Lanie J.A."/>
            <person name="Ng W.-L."/>
            <person name="Kazmierczak K.M."/>
            <person name="Andrzejewski T.M."/>
            <person name="Davidsen T.M."/>
            <person name="Wayne K.J."/>
            <person name="Tettelin H."/>
            <person name="Glass J.I."/>
            <person name="Rusch D."/>
            <person name="Podicherti R."/>
            <person name="Tsui H.-C.T."/>
            <person name="Winkler M.E."/>
        </authorList>
    </citation>
    <scope>NUCLEOTIDE SEQUENCE</scope>
</reference>
<evidence type="ECO:0000313" key="1">
    <source>
        <dbReference type="EMBL" id="SVB50264.1"/>
    </source>
</evidence>
<name>A0A382EJM1_9ZZZZ</name>
<accession>A0A382EJM1</accession>
<organism evidence="1">
    <name type="scientific">marine metagenome</name>
    <dbReference type="NCBI Taxonomy" id="408172"/>
    <lineage>
        <taxon>unclassified sequences</taxon>
        <taxon>metagenomes</taxon>
        <taxon>ecological metagenomes</taxon>
    </lineage>
</organism>
<feature type="non-terminal residue" evidence="1">
    <location>
        <position position="312"/>
    </location>
</feature>
<dbReference type="SUPFAM" id="SSF56935">
    <property type="entry name" value="Porins"/>
    <property type="match status" value="1"/>
</dbReference>
<dbReference type="EMBL" id="UINC01044599">
    <property type="protein sequence ID" value="SVB50264.1"/>
    <property type="molecule type" value="Genomic_DNA"/>
</dbReference>
<protein>
    <recommendedName>
        <fullName evidence="2">PorV/PorQ family protein</fullName>
    </recommendedName>
</protein>
<dbReference type="AlphaFoldDB" id="A0A382EJM1"/>
<dbReference type="Gene3D" id="2.40.160.60">
    <property type="entry name" value="Outer membrane protein transport protein (OMPP1/FadL/TodX)"/>
    <property type="match status" value="1"/>
</dbReference>
<proteinExistence type="predicted"/>
<gene>
    <name evidence="1" type="ORF">METZ01_LOCUS203118</name>
</gene>
<evidence type="ECO:0008006" key="2">
    <source>
        <dbReference type="Google" id="ProtNLM"/>
    </source>
</evidence>